<evidence type="ECO:0000256" key="12">
    <source>
        <dbReference type="ARBA" id="ARBA00023264"/>
    </source>
</evidence>
<evidence type="ECO:0000256" key="9">
    <source>
        <dbReference type="ARBA" id="ARBA00023098"/>
    </source>
</evidence>
<feature type="transmembrane region" description="Helical" evidence="13">
    <location>
        <begin position="63"/>
        <end position="81"/>
    </location>
</feature>
<protein>
    <recommendedName>
        <fullName evidence="15">Phosphatidate cytidylyltransferase</fullName>
    </recommendedName>
</protein>
<keyword evidence="9" id="KW-0443">Lipid metabolism</keyword>
<evidence type="ECO:0000256" key="4">
    <source>
        <dbReference type="ARBA" id="ARBA00022516"/>
    </source>
</evidence>
<evidence type="ECO:0000256" key="6">
    <source>
        <dbReference type="ARBA" id="ARBA00022692"/>
    </source>
</evidence>
<dbReference type="AlphaFoldDB" id="A0A0F9AXP3"/>
<evidence type="ECO:0000256" key="11">
    <source>
        <dbReference type="ARBA" id="ARBA00023209"/>
    </source>
</evidence>
<feature type="transmembrane region" description="Helical" evidence="13">
    <location>
        <begin position="183"/>
        <end position="202"/>
    </location>
</feature>
<evidence type="ECO:0000256" key="7">
    <source>
        <dbReference type="ARBA" id="ARBA00022695"/>
    </source>
</evidence>
<keyword evidence="4" id="KW-0444">Lipid biosynthesis</keyword>
<keyword evidence="11" id="KW-0594">Phospholipid biosynthesis</keyword>
<evidence type="ECO:0000256" key="5">
    <source>
        <dbReference type="ARBA" id="ARBA00022679"/>
    </source>
</evidence>
<reference evidence="14" key="1">
    <citation type="journal article" date="2015" name="Nature">
        <title>Complex archaea that bridge the gap between prokaryotes and eukaryotes.</title>
        <authorList>
            <person name="Spang A."/>
            <person name="Saw J.H."/>
            <person name="Jorgensen S.L."/>
            <person name="Zaremba-Niedzwiedzka K."/>
            <person name="Martijn J."/>
            <person name="Lind A.E."/>
            <person name="van Eijk R."/>
            <person name="Schleper C."/>
            <person name="Guy L."/>
            <person name="Ettema T.J."/>
        </authorList>
    </citation>
    <scope>NUCLEOTIDE SEQUENCE</scope>
</reference>
<dbReference type="GO" id="GO:0004605">
    <property type="term" value="F:phosphatidate cytidylyltransferase activity"/>
    <property type="evidence" value="ECO:0007669"/>
    <property type="project" value="TreeGrafter"/>
</dbReference>
<feature type="transmembrane region" description="Helical" evidence="13">
    <location>
        <begin position="223"/>
        <end position="242"/>
    </location>
</feature>
<comment type="similarity">
    <text evidence="2">Belongs to the CDS family.</text>
</comment>
<keyword evidence="5" id="KW-0808">Transferase</keyword>
<keyword evidence="6 13" id="KW-0812">Transmembrane</keyword>
<evidence type="ECO:0000313" key="14">
    <source>
        <dbReference type="EMBL" id="KKK77116.1"/>
    </source>
</evidence>
<name>A0A0F9AXP3_9ZZZZ</name>
<keyword evidence="8 13" id="KW-1133">Transmembrane helix</keyword>
<dbReference type="InterPro" id="IPR000374">
    <property type="entry name" value="PC_trans"/>
</dbReference>
<dbReference type="EMBL" id="LAZR01055110">
    <property type="protein sequence ID" value="KKK77116.1"/>
    <property type="molecule type" value="Genomic_DNA"/>
</dbReference>
<dbReference type="GO" id="GO:0005886">
    <property type="term" value="C:plasma membrane"/>
    <property type="evidence" value="ECO:0007669"/>
    <property type="project" value="UniProtKB-SubCell"/>
</dbReference>
<keyword evidence="10 13" id="KW-0472">Membrane</keyword>
<keyword evidence="12" id="KW-1208">Phospholipid metabolism</keyword>
<dbReference type="PROSITE" id="PS01315">
    <property type="entry name" value="CDS"/>
    <property type="match status" value="1"/>
</dbReference>
<accession>A0A0F9AXP3</accession>
<sequence length="317" mass="34185">TGLILMGQLLMGRFVSINDASAALECGMHRQLGRRKKVLKQRIATAIVIAAVFLLALFALNPYLFSLAMAVVVIYAAWEWSDLSSISGIPLRLVYTAALAVLLVVAAYVLGLSAEGSIELDPGRSLLMTMVPWWAIALLWVQGYPSSAILWGSGWVRGVMGFFVLVPTWSALVILVHSAQGEWVILLVVMVVALADIGAYFSGRHFGKHKLASSVSPKKTWEGLLGGIVVNVVVVILLGAMLKLDSRTWVLLAVMTMITVLASVLGDLLESMVKRHRGIKDSGSILPGHGGVLDRVDSLTAALPVFTLMFIYSGIQF</sequence>
<feature type="transmembrane region" description="Helical" evidence="13">
    <location>
        <begin position="248"/>
        <end position="269"/>
    </location>
</feature>
<evidence type="ECO:0000256" key="3">
    <source>
        <dbReference type="ARBA" id="ARBA00022475"/>
    </source>
</evidence>
<gene>
    <name evidence="14" type="ORF">LCGC14_2856830</name>
</gene>
<organism evidence="14">
    <name type="scientific">marine sediment metagenome</name>
    <dbReference type="NCBI Taxonomy" id="412755"/>
    <lineage>
        <taxon>unclassified sequences</taxon>
        <taxon>metagenomes</taxon>
        <taxon>ecological metagenomes</taxon>
    </lineage>
</organism>
<evidence type="ECO:0000256" key="8">
    <source>
        <dbReference type="ARBA" id="ARBA00022989"/>
    </source>
</evidence>
<feature type="transmembrane region" description="Helical" evidence="13">
    <location>
        <begin position="93"/>
        <end position="111"/>
    </location>
</feature>
<evidence type="ECO:0000256" key="2">
    <source>
        <dbReference type="ARBA" id="ARBA00010185"/>
    </source>
</evidence>
<dbReference type="PANTHER" id="PTHR46382:SF1">
    <property type="entry name" value="PHOSPHATIDATE CYTIDYLYLTRANSFERASE"/>
    <property type="match status" value="1"/>
</dbReference>
<dbReference type="GO" id="GO:0016024">
    <property type="term" value="P:CDP-diacylglycerol biosynthetic process"/>
    <property type="evidence" value="ECO:0007669"/>
    <property type="project" value="TreeGrafter"/>
</dbReference>
<feature type="non-terminal residue" evidence="14">
    <location>
        <position position="1"/>
    </location>
</feature>
<proteinExistence type="inferred from homology"/>
<feature type="transmembrane region" description="Helical" evidence="13">
    <location>
        <begin position="158"/>
        <end position="177"/>
    </location>
</feature>
<feature type="transmembrane region" description="Helical" evidence="13">
    <location>
        <begin position="131"/>
        <end position="151"/>
    </location>
</feature>
<keyword evidence="3" id="KW-1003">Cell membrane</keyword>
<evidence type="ECO:0000256" key="13">
    <source>
        <dbReference type="SAM" id="Phobius"/>
    </source>
</evidence>
<evidence type="ECO:0000256" key="10">
    <source>
        <dbReference type="ARBA" id="ARBA00023136"/>
    </source>
</evidence>
<comment type="caution">
    <text evidence="14">The sequence shown here is derived from an EMBL/GenBank/DDBJ whole genome shotgun (WGS) entry which is preliminary data.</text>
</comment>
<evidence type="ECO:0008006" key="15">
    <source>
        <dbReference type="Google" id="ProtNLM"/>
    </source>
</evidence>
<keyword evidence="7" id="KW-0548">Nucleotidyltransferase</keyword>
<evidence type="ECO:0000256" key="1">
    <source>
        <dbReference type="ARBA" id="ARBA00004651"/>
    </source>
</evidence>
<comment type="subcellular location">
    <subcellularLocation>
        <location evidence="1">Cell membrane</location>
        <topology evidence="1">Multi-pass membrane protein</topology>
    </subcellularLocation>
</comment>
<dbReference type="Pfam" id="PF01148">
    <property type="entry name" value="CTP_transf_1"/>
    <property type="match status" value="1"/>
</dbReference>
<dbReference type="PANTHER" id="PTHR46382">
    <property type="entry name" value="PHOSPHATIDATE CYTIDYLYLTRANSFERASE"/>
    <property type="match status" value="1"/>
</dbReference>